<evidence type="ECO:0000313" key="2">
    <source>
        <dbReference type="EMBL" id="KAE8130800.1"/>
    </source>
</evidence>
<protein>
    <submittedName>
        <fullName evidence="2">Uncharacterized protein</fullName>
    </submittedName>
</protein>
<sequence length="118" mass="12706">MRLSSGMSSPISSARNVSSNPTKLASICRALLWPTLPSSSSASLPSESAKCLNDAKCSTGFDEVEGSVLLMIFLATPLVFSVLEFLSRWRCVELSCASFCLCWSNRSHEAGSTPLILR</sequence>
<reference evidence="2 3" key="1">
    <citation type="submission" date="2019-04" db="EMBL/GenBank/DDBJ databases">
        <title>Friends and foes A comparative genomics study of 23 Aspergillus species from section Flavi.</title>
        <authorList>
            <consortium name="DOE Joint Genome Institute"/>
            <person name="Kjaerbolling I."/>
            <person name="Vesth T."/>
            <person name="Frisvad J.C."/>
            <person name="Nybo J.L."/>
            <person name="Theobald S."/>
            <person name="Kildgaard S."/>
            <person name="Isbrandt T."/>
            <person name="Kuo A."/>
            <person name="Sato A."/>
            <person name="Lyhne E.K."/>
            <person name="Kogle M.E."/>
            <person name="Wiebenga A."/>
            <person name="Kun R.S."/>
            <person name="Lubbers R.J."/>
            <person name="Makela M.R."/>
            <person name="Barry K."/>
            <person name="Chovatia M."/>
            <person name="Clum A."/>
            <person name="Daum C."/>
            <person name="Haridas S."/>
            <person name="He G."/>
            <person name="LaButti K."/>
            <person name="Lipzen A."/>
            <person name="Mondo S."/>
            <person name="Riley R."/>
            <person name="Salamov A."/>
            <person name="Simmons B.A."/>
            <person name="Magnuson J.K."/>
            <person name="Henrissat B."/>
            <person name="Mortensen U.H."/>
            <person name="Larsen T.O."/>
            <person name="Devries R.P."/>
            <person name="Grigoriev I.V."/>
            <person name="Machida M."/>
            <person name="Baker S.E."/>
            <person name="Andersen M.R."/>
        </authorList>
    </citation>
    <scope>NUCLEOTIDE SEQUENCE [LARGE SCALE GENOMIC DNA]</scope>
    <source>
        <strain evidence="2 3">CBS 117625</strain>
    </source>
</reference>
<feature type="region of interest" description="Disordered" evidence="1">
    <location>
        <begin position="1"/>
        <end position="20"/>
    </location>
</feature>
<keyword evidence="3" id="KW-1185">Reference proteome</keyword>
<dbReference type="AlphaFoldDB" id="A0A5N6SAU1"/>
<dbReference type="GeneID" id="43640640"/>
<dbReference type="Proteomes" id="UP000325672">
    <property type="component" value="Unassembled WGS sequence"/>
</dbReference>
<organism evidence="2 3">
    <name type="scientific">Aspergillus pseudotamarii</name>
    <dbReference type="NCBI Taxonomy" id="132259"/>
    <lineage>
        <taxon>Eukaryota</taxon>
        <taxon>Fungi</taxon>
        <taxon>Dikarya</taxon>
        <taxon>Ascomycota</taxon>
        <taxon>Pezizomycotina</taxon>
        <taxon>Eurotiomycetes</taxon>
        <taxon>Eurotiomycetidae</taxon>
        <taxon>Eurotiales</taxon>
        <taxon>Aspergillaceae</taxon>
        <taxon>Aspergillus</taxon>
        <taxon>Aspergillus subgen. Circumdati</taxon>
    </lineage>
</organism>
<evidence type="ECO:0000256" key="1">
    <source>
        <dbReference type="SAM" id="MobiDB-lite"/>
    </source>
</evidence>
<accession>A0A5N6SAU1</accession>
<proteinExistence type="predicted"/>
<evidence type="ECO:0000313" key="3">
    <source>
        <dbReference type="Proteomes" id="UP000325672"/>
    </source>
</evidence>
<name>A0A5N6SAU1_ASPPS</name>
<gene>
    <name evidence="2" type="ORF">BDV38DRAFT_266204</name>
</gene>
<dbReference type="RefSeq" id="XP_031906863.1">
    <property type="nucleotide sequence ID" value="XM_032056430.1"/>
</dbReference>
<dbReference type="EMBL" id="ML743695">
    <property type="protein sequence ID" value="KAE8130800.1"/>
    <property type="molecule type" value="Genomic_DNA"/>
</dbReference>